<accession>A0A9W4HG50</accession>
<feature type="signal peptide" evidence="2">
    <location>
        <begin position="1"/>
        <end position="19"/>
    </location>
</feature>
<evidence type="ECO:0000256" key="2">
    <source>
        <dbReference type="SAM" id="SignalP"/>
    </source>
</evidence>
<dbReference type="Proteomes" id="UP001153618">
    <property type="component" value="Unassembled WGS sequence"/>
</dbReference>
<evidence type="ECO:0000313" key="4">
    <source>
        <dbReference type="Proteomes" id="UP001153618"/>
    </source>
</evidence>
<gene>
    <name evidence="3" type="ORF">POLS_LOCUS1894</name>
</gene>
<dbReference type="EMBL" id="CAJVOS010000012">
    <property type="protein sequence ID" value="CAG8002405.1"/>
    <property type="molecule type" value="Genomic_DNA"/>
</dbReference>
<proteinExistence type="predicted"/>
<keyword evidence="2" id="KW-0732">Signal</keyword>
<evidence type="ECO:0000256" key="1">
    <source>
        <dbReference type="SAM" id="MobiDB-lite"/>
    </source>
</evidence>
<evidence type="ECO:0000313" key="3">
    <source>
        <dbReference type="EMBL" id="CAG8002405.1"/>
    </source>
</evidence>
<feature type="compositionally biased region" description="Low complexity" evidence="1">
    <location>
        <begin position="200"/>
        <end position="211"/>
    </location>
</feature>
<dbReference type="OrthoDB" id="4503765at2759"/>
<feature type="compositionally biased region" description="Polar residues" evidence="1">
    <location>
        <begin position="189"/>
        <end position="199"/>
    </location>
</feature>
<feature type="compositionally biased region" description="Polar residues" evidence="1">
    <location>
        <begin position="166"/>
        <end position="177"/>
    </location>
</feature>
<name>A0A9W4HG50_PENOL</name>
<dbReference type="AlphaFoldDB" id="A0A9W4HG50"/>
<feature type="compositionally biased region" description="Polar residues" evidence="1">
    <location>
        <begin position="220"/>
        <end position="231"/>
    </location>
</feature>
<sequence>MPRLTSFLALSLLSSTISAESIARVWTHFYPNCPGDAFSKLDTYENYQESAPSEDIKVNSCKNIAVPSYEHSLVSAISVDAELLSHRHDLPFLQGGSGCNITIHEVPGCIDPPLITKEIRDGVAVSQCEQRSFAAYSQIWVNLVCDDESPLHESPPTPSKEEQKQADTQQGVPTNQPDAPVRTEKQTSVEDINNIQTPGSSSNSWSSQASNSHREPFQESRINNAGHSESQQVVHEMMELMKNKTAKIVSGKHNSTRLNLASPNGTTAGDRTMMARRRLSVLRNRVARLI</sequence>
<feature type="region of interest" description="Disordered" evidence="1">
    <location>
        <begin position="149"/>
        <end position="231"/>
    </location>
</feature>
<protein>
    <submittedName>
        <fullName evidence="3">Uncharacterized protein</fullName>
    </submittedName>
</protein>
<keyword evidence="4" id="KW-1185">Reference proteome</keyword>
<reference evidence="3" key="1">
    <citation type="submission" date="2021-07" db="EMBL/GenBank/DDBJ databases">
        <authorList>
            <person name="Branca A.L. A."/>
        </authorList>
    </citation>
    <scope>NUCLEOTIDE SEQUENCE</scope>
</reference>
<organism evidence="3 4">
    <name type="scientific">Penicillium olsonii</name>
    <dbReference type="NCBI Taxonomy" id="99116"/>
    <lineage>
        <taxon>Eukaryota</taxon>
        <taxon>Fungi</taxon>
        <taxon>Dikarya</taxon>
        <taxon>Ascomycota</taxon>
        <taxon>Pezizomycotina</taxon>
        <taxon>Eurotiomycetes</taxon>
        <taxon>Eurotiomycetidae</taxon>
        <taxon>Eurotiales</taxon>
        <taxon>Aspergillaceae</taxon>
        <taxon>Penicillium</taxon>
    </lineage>
</organism>
<comment type="caution">
    <text evidence="3">The sequence shown here is derived from an EMBL/GenBank/DDBJ whole genome shotgun (WGS) entry which is preliminary data.</text>
</comment>
<feature type="chain" id="PRO_5040980282" evidence="2">
    <location>
        <begin position="20"/>
        <end position="290"/>
    </location>
</feature>